<name>A0A427B9L2_ENSVE</name>
<feature type="region of interest" description="Disordered" evidence="1">
    <location>
        <begin position="1"/>
        <end position="23"/>
    </location>
</feature>
<comment type="caution">
    <text evidence="2">The sequence shown here is derived from an EMBL/GenBank/DDBJ whole genome shotgun (WGS) entry which is preliminary data.</text>
</comment>
<evidence type="ECO:0000256" key="1">
    <source>
        <dbReference type="SAM" id="MobiDB-lite"/>
    </source>
</evidence>
<evidence type="ECO:0000313" key="2">
    <source>
        <dbReference type="EMBL" id="RRT85175.1"/>
    </source>
</evidence>
<protein>
    <submittedName>
        <fullName evidence="2">Uncharacterized protein</fullName>
    </submittedName>
</protein>
<dbReference type="AlphaFoldDB" id="A0A427B9L2"/>
<reference evidence="2 3" key="1">
    <citation type="journal article" date="2014" name="Agronomy (Basel)">
        <title>A Draft Genome Sequence for Ensete ventricosum, the Drought-Tolerant Tree Against Hunger.</title>
        <authorList>
            <person name="Harrison J."/>
            <person name="Moore K.A."/>
            <person name="Paszkiewicz K."/>
            <person name="Jones T."/>
            <person name="Grant M."/>
            <person name="Ambacheew D."/>
            <person name="Muzemil S."/>
            <person name="Studholme D.J."/>
        </authorList>
    </citation>
    <scope>NUCLEOTIDE SEQUENCE [LARGE SCALE GENOMIC DNA]</scope>
</reference>
<dbReference type="Proteomes" id="UP000287651">
    <property type="component" value="Unassembled WGS sequence"/>
</dbReference>
<organism evidence="2 3">
    <name type="scientific">Ensete ventricosum</name>
    <name type="common">Abyssinian banana</name>
    <name type="synonym">Musa ensete</name>
    <dbReference type="NCBI Taxonomy" id="4639"/>
    <lineage>
        <taxon>Eukaryota</taxon>
        <taxon>Viridiplantae</taxon>
        <taxon>Streptophyta</taxon>
        <taxon>Embryophyta</taxon>
        <taxon>Tracheophyta</taxon>
        <taxon>Spermatophyta</taxon>
        <taxon>Magnoliopsida</taxon>
        <taxon>Liliopsida</taxon>
        <taxon>Zingiberales</taxon>
        <taxon>Musaceae</taxon>
        <taxon>Ensete</taxon>
    </lineage>
</organism>
<proteinExistence type="predicted"/>
<dbReference type="EMBL" id="AMZH03000163">
    <property type="protein sequence ID" value="RRT85175.1"/>
    <property type="molecule type" value="Genomic_DNA"/>
</dbReference>
<sequence length="131" mass="13680">MPYVRSSSPPSSIVGTSVPPLSSLSPPPCCRCRCRCNPLSQPPPHHHPLVHVTAALSLDCFFLRQPPLFLSSLLLSSALAAAATPNIDAPTASSPPLAIVVFYIAPLLPLLINRRLALGSSRPTPATVGTG</sequence>
<gene>
    <name evidence="2" type="ORF">B296_00000900</name>
</gene>
<accession>A0A427B9L2</accession>
<evidence type="ECO:0000313" key="3">
    <source>
        <dbReference type="Proteomes" id="UP000287651"/>
    </source>
</evidence>